<reference evidence="2 3" key="1">
    <citation type="submission" date="2024-06" db="EMBL/GenBank/DDBJ databases">
        <title>The Natural Products Discovery Center: Release of the First 8490 Sequenced Strains for Exploring Actinobacteria Biosynthetic Diversity.</title>
        <authorList>
            <person name="Kalkreuter E."/>
            <person name="Kautsar S.A."/>
            <person name="Yang D."/>
            <person name="Bader C.D."/>
            <person name="Teijaro C.N."/>
            <person name="Fluegel L."/>
            <person name="Davis C.M."/>
            <person name="Simpson J.R."/>
            <person name="Lauterbach L."/>
            <person name="Steele A.D."/>
            <person name="Gui C."/>
            <person name="Meng S."/>
            <person name="Li G."/>
            <person name="Viehrig K."/>
            <person name="Ye F."/>
            <person name="Su P."/>
            <person name="Kiefer A.F."/>
            <person name="Nichols A."/>
            <person name="Cepeda A.J."/>
            <person name="Yan W."/>
            <person name="Fan B."/>
            <person name="Jiang Y."/>
            <person name="Adhikari A."/>
            <person name="Zheng C.-J."/>
            <person name="Schuster L."/>
            <person name="Cowan T.M."/>
            <person name="Smanski M.J."/>
            <person name="Chevrette M.G."/>
            <person name="De Carvalho L.P.S."/>
            <person name="Shen B."/>
        </authorList>
    </citation>
    <scope>NUCLEOTIDE SEQUENCE [LARGE SCALE GENOMIC DNA]</scope>
    <source>
        <strain evidence="2 3">NPDC001166</strain>
    </source>
</reference>
<sequence>MTTAYSESPTERVPGRAWTVRLTGHRDHSATVTCSKEGCRMPPRSRDLAALRAFAAGHAAAHAKAATVRPHAFCYCGAQQCSAHPETVQCAGAVVLILRHDPTVGQVWSVEEVCEACASRIPHITVVARAARQRRVGERPVAQVPAAARASVPGGFSSPAAVPDEGAPMPTRRPQRRRRAGGPR</sequence>
<keyword evidence="3" id="KW-1185">Reference proteome</keyword>
<evidence type="ECO:0000256" key="1">
    <source>
        <dbReference type="SAM" id="MobiDB-lite"/>
    </source>
</evidence>
<dbReference type="RefSeq" id="WP_352063196.1">
    <property type="nucleotide sequence ID" value="NZ_JBEPAZ010000005.1"/>
</dbReference>
<feature type="compositionally biased region" description="Low complexity" evidence="1">
    <location>
        <begin position="143"/>
        <end position="153"/>
    </location>
</feature>
<proteinExistence type="predicted"/>
<evidence type="ECO:0000313" key="2">
    <source>
        <dbReference type="EMBL" id="MER6427814.1"/>
    </source>
</evidence>
<accession>A0ABV1U270</accession>
<organism evidence="2 3">
    <name type="scientific">Streptomyces sp. 900105245</name>
    <dbReference type="NCBI Taxonomy" id="3154379"/>
    <lineage>
        <taxon>Bacteria</taxon>
        <taxon>Bacillati</taxon>
        <taxon>Actinomycetota</taxon>
        <taxon>Actinomycetes</taxon>
        <taxon>Kitasatosporales</taxon>
        <taxon>Streptomycetaceae</taxon>
        <taxon>Streptomyces</taxon>
    </lineage>
</organism>
<gene>
    <name evidence="2" type="ORF">ABT272_08705</name>
</gene>
<evidence type="ECO:0000313" key="3">
    <source>
        <dbReference type="Proteomes" id="UP001470023"/>
    </source>
</evidence>
<name>A0ABV1U270_9ACTN</name>
<dbReference type="EMBL" id="JBEPAZ010000005">
    <property type="protein sequence ID" value="MER6427814.1"/>
    <property type="molecule type" value="Genomic_DNA"/>
</dbReference>
<protein>
    <submittedName>
        <fullName evidence="2">Uncharacterized protein</fullName>
    </submittedName>
</protein>
<comment type="caution">
    <text evidence="2">The sequence shown here is derived from an EMBL/GenBank/DDBJ whole genome shotgun (WGS) entry which is preliminary data.</text>
</comment>
<feature type="compositionally biased region" description="Basic residues" evidence="1">
    <location>
        <begin position="173"/>
        <end position="184"/>
    </location>
</feature>
<dbReference type="Proteomes" id="UP001470023">
    <property type="component" value="Unassembled WGS sequence"/>
</dbReference>
<feature type="region of interest" description="Disordered" evidence="1">
    <location>
        <begin position="143"/>
        <end position="184"/>
    </location>
</feature>